<organism evidence="5 6">
    <name type="scientific">Hyphomicrobium sulfonivorans</name>
    <dbReference type="NCBI Taxonomy" id="121290"/>
    <lineage>
        <taxon>Bacteria</taxon>
        <taxon>Pseudomonadati</taxon>
        <taxon>Pseudomonadota</taxon>
        <taxon>Alphaproteobacteria</taxon>
        <taxon>Hyphomicrobiales</taxon>
        <taxon>Hyphomicrobiaceae</taxon>
        <taxon>Hyphomicrobium</taxon>
    </lineage>
</organism>
<dbReference type="PANTHER" id="PTHR21013:SF10">
    <property type="entry name" value="ATP SYNTHASE MITOCHONDRIAL F1 COMPLEX ASSEMBLY FACTOR 2"/>
    <property type="match status" value="1"/>
</dbReference>
<feature type="region of interest" description="Disordered" evidence="4">
    <location>
        <begin position="1"/>
        <end position="33"/>
    </location>
</feature>
<dbReference type="STRING" id="121290.APY04_0279"/>
<keyword evidence="2" id="KW-0809">Transit peptide</keyword>
<gene>
    <name evidence="5" type="ORF">APY04_0279</name>
</gene>
<dbReference type="InterPro" id="IPR042272">
    <property type="entry name" value="ATP12_ATP_synth-F1-assembly_N"/>
</dbReference>
<dbReference type="Proteomes" id="UP000059074">
    <property type="component" value="Unassembled WGS sequence"/>
</dbReference>
<dbReference type="AlphaFoldDB" id="A0A109BNC1"/>
<comment type="caution">
    <text evidence="5">The sequence shown here is derived from an EMBL/GenBank/DDBJ whole genome shotgun (WGS) entry which is preliminary data.</text>
</comment>
<name>A0A109BNC1_HYPSL</name>
<evidence type="ECO:0000256" key="4">
    <source>
        <dbReference type="SAM" id="MobiDB-lite"/>
    </source>
</evidence>
<dbReference type="GO" id="GO:0043461">
    <property type="term" value="P:proton-transporting ATP synthase complex assembly"/>
    <property type="evidence" value="ECO:0007669"/>
    <property type="project" value="InterPro"/>
</dbReference>
<keyword evidence="6" id="KW-1185">Reference proteome</keyword>
<dbReference type="Gene3D" id="1.10.3580.10">
    <property type="entry name" value="ATP12 ATPase"/>
    <property type="match status" value="1"/>
</dbReference>
<dbReference type="InterPro" id="IPR023335">
    <property type="entry name" value="ATP12_ortho_dom_sf"/>
</dbReference>
<proteinExistence type="inferred from homology"/>
<dbReference type="SUPFAM" id="SSF160909">
    <property type="entry name" value="ATP12-like"/>
    <property type="match status" value="1"/>
</dbReference>
<evidence type="ECO:0000256" key="1">
    <source>
        <dbReference type="ARBA" id="ARBA00008231"/>
    </source>
</evidence>
<accession>A0A109BNC1</accession>
<dbReference type="RefSeq" id="WP_068459074.1">
    <property type="nucleotide sequence ID" value="NZ_LMTR01000015.1"/>
</dbReference>
<comment type="similarity">
    <text evidence="1">Belongs to the ATP12 family.</text>
</comment>
<dbReference type="EMBL" id="LMTR01000015">
    <property type="protein sequence ID" value="KWT71996.1"/>
    <property type="molecule type" value="Genomic_DNA"/>
</dbReference>
<dbReference type="OrthoDB" id="9797825at2"/>
<keyword evidence="3" id="KW-0143">Chaperone</keyword>
<dbReference type="InterPro" id="IPR011419">
    <property type="entry name" value="ATP12_ATP_synth-F1-assembly"/>
</dbReference>
<evidence type="ECO:0000313" key="5">
    <source>
        <dbReference type="EMBL" id="KWT71996.1"/>
    </source>
</evidence>
<dbReference type="Pfam" id="PF07542">
    <property type="entry name" value="ATP12"/>
    <property type="match status" value="1"/>
</dbReference>
<evidence type="ECO:0000313" key="6">
    <source>
        <dbReference type="Proteomes" id="UP000059074"/>
    </source>
</evidence>
<evidence type="ECO:0000256" key="3">
    <source>
        <dbReference type="ARBA" id="ARBA00023186"/>
    </source>
</evidence>
<protein>
    <submittedName>
        <fullName evidence="5">Chaperone required for the assembly of the mitochondrial F1-ATPase</fullName>
    </submittedName>
</protein>
<reference evidence="5 6" key="1">
    <citation type="submission" date="2015-10" db="EMBL/GenBank/DDBJ databases">
        <title>Transcriptomic analysis of a linuron degrading triple-species bacterial consortium.</title>
        <authorList>
            <person name="Albers P."/>
        </authorList>
    </citation>
    <scope>NUCLEOTIDE SEQUENCE [LARGE SCALE GENOMIC DNA]</scope>
    <source>
        <strain evidence="5 6">WDL6</strain>
    </source>
</reference>
<evidence type="ECO:0000256" key="2">
    <source>
        <dbReference type="ARBA" id="ARBA00022946"/>
    </source>
</evidence>
<dbReference type="PATRIC" id="fig|121290.4.peg.2927"/>
<sequence length="263" mass="28386">MSDASENDDAQSAESNDGAVKVPGRDAPKPLPKRFYKDVSVGEAADGGFNVLLDGRAVRTPAKQPLIVPTRALADAIAEEWAAQTENINPATMPLSKLAITAIDGVTGSRAEVAADIVRYAGSDLLCYRAEGPEALAVLQAAAWDPILRWVEDETGARFYLAEGVMPVTQSEDALERFGTLVAPYDAFGLTPLHVMTTLTGSAFIALAVANGRLDAEQAWLAAHVDEDWQIARWGIDEEATERRVRRHREMLAASRFLQLLSA</sequence>
<dbReference type="PANTHER" id="PTHR21013">
    <property type="entry name" value="ATP SYNTHASE MITOCHONDRIAL F1 COMPLEX ASSEMBLY FACTOR 2/ATP12 PROTEIN, MITOCHONDRIAL PRECURSOR"/>
    <property type="match status" value="1"/>
</dbReference>
<dbReference type="Gene3D" id="3.30.2180.10">
    <property type="entry name" value="ATP12-like"/>
    <property type="match status" value="1"/>
</dbReference>
<feature type="compositionally biased region" description="Acidic residues" evidence="4">
    <location>
        <begin position="1"/>
        <end position="11"/>
    </location>
</feature>